<dbReference type="InterPro" id="IPR024616">
    <property type="entry name" value="Pherophorin"/>
</dbReference>
<keyword evidence="2" id="KW-0732">Signal</keyword>
<dbReference type="Proteomes" id="UP000747110">
    <property type="component" value="Unassembled WGS sequence"/>
</dbReference>
<organism evidence="4 5">
    <name type="scientific">Volvox reticuliferus</name>
    <dbReference type="NCBI Taxonomy" id="1737510"/>
    <lineage>
        <taxon>Eukaryota</taxon>
        <taxon>Viridiplantae</taxon>
        <taxon>Chlorophyta</taxon>
        <taxon>core chlorophytes</taxon>
        <taxon>Chlorophyceae</taxon>
        <taxon>CS clade</taxon>
        <taxon>Chlamydomonadales</taxon>
        <taxon>Volvocaceae</taxon>
        <taxon>Volvox</taxon>
    </lineage>
</organism>
<protein>
    <recommendedName>
        <fullName evidence="3">Pherophorin domain-containing protein</fullName>
    </recommendedName>
</protein>
<comment type="caution">
    <text evidence="4">The sequence shown here is derived from an EMBL/GenBank/DDBJ whole genome shotgun (WGS) entry which is preliminary data.</text>
</comment>
<dbReference type="Pfam" id="PF12499">
    <property type="entry name" value="DUF3707"/>
    <property type="match status" value="1"/>
</dbReference>
<dbReference type="OrthoDB" id="526423at2759"/>
<accession>A0A8J4CT41</accession>
<feature type="non-terminal residue" evidence="4">
    <location>
        <position position="1"/>
    </location>
</feature>
<name>A0A8J4CT41_9CHLO</name>
<proteinExistence type="predicted"/>
<keyword evidence="5" id="KW-1185">Reference proteome</keyword>
<evidence type="ECO:0000256" key="1">
    <source>
        <dbReference type="SAM" id="MobiDB-lite"/>
    </source>
</evidence>
<evidence type="ECO:0000256" key="2">
    <source>
        <dbReference type="SAM" id="SignalP"/>
    </source>
</evidence>
<evidence type="ECO:0000259" key="3">
    <source>
        <dbReference type="Pfam" id="PF12499"/>
    </source>
</evidence>
<sequence>MLQPVQPLWGVNFVVLVAACFLAVASDAHASGSRRALLTATDFPPRCSCIRSARAAPFVLSSPSMSGSTSFPRYCFKIQTSQYCDPKFTCCNGNQGINKIEFDVEPDCKDSLQKVTVNGKSWASYEFNGPLGVLRVTKLNLNTVTAPGTNICLFLQKSSSASSCTSLTSFCGAGNGLCKYAIFNLDLDSGKTNSQCCPVNLVGPVSPPPFPPFANASSRPPLAPPPFSPLPLSPSPPPPPPP</sequence>
<evidence type="ECO:0000313" key="5">
    <source>
        <dbReference type="Proteomes" id="UP000747110"/>
    </source>
</evidence>
<evidence type="ECO:0000313" key="4">
    <source>
        <dbReference type="EMBL" id="GIL88044.1"/>
    </source>
</evidence>
<feature type="chain" id="PRO_5035265584" description="Pherophorin domain-containing protein" evidence="2">
    <location>
        <begin position="31"/>
        <end position="242"/>
    </location>
</feature>
<feature type="domain" description="Pherophorin" evidence="3">
    <location>
        <begin position="44"/>
        <end position="198"/>
    </location>
</feature>
<feature type="signal peptide" evidence="2">
    <location>
        <begin position="1"/>
        <end position="30"/>
    </location>
</feature>
<dbReference type="AlphaFoldDB" id="A0A8J4CT41"/>
<gene>
    <name evidence="4" type="ORF">Vretifemale_16084</name>
</gene>
<dbReference type="EMBL" id="BNCP01000042">
    <property type="protein sequence ID" value="GIL88044.1"/>
    <property type="molecule type" value="Genomic_DNA"/>
</dbReference>
<reference evidence="4" key="1">
    <citation type="journal article" date="2021" name="Proc. Natl. Acad. Sci. U.S.A.">
        <title>Three genomes in the algal genus Volvox reveal the fate of a haploid sex-determining region after a transition to homothallism.</title>
        <authorList>
            <person name="Yamamoto K."/>
            <person name="Hamaji T."/>
            <person name="Kawai-Toyooka H."/>
            <person name="Matsuzaki R."/>
            <person name="Takahashi F."/>
            <person name="Nishimura Y."/>
            <person name="Kawachi M."/>
            <person name="Noguchi H."/>
            <person name="Minakuchi Y."/>
            <person name="Umen J.G."/>
            <person name="Toyoda A."/>
            <person name="Nozaki H."/>
        </authorList>
    </citation>
    <scope>NUCLEOTIDE SEQUENCE</scope>
    <source>
        <strain evidence="4">NIES-3786</strain>
    </source>
</reference>
<feature type="compositionally biased region" description="Pro residues" evidence="1">
    <location>
        <begin position="221"/>
        <end position="242"/>
    </location>
</feature>
<feature type="region of interest" description="Disordered" evidence="1">
    <location>
        <begin position="210"/>
        <end position="242"/>
    </location>
</feature>